<sequence>MNPNMGWAEPPSAAAFGSPAGAMGQLAGATPGASAVPSGNTMSGWPGTGSATAGGNVNPGWVAPSGNASTWGGDQNRRGSGGAQWNRQSSFGGGGGGGPSTPRGQGVCKFHENGHCKKGAACNYMHT</sequence>
<proteinExistence type="predicted"/>
<evidence type="ECO:0000256" key="2">
    <source>
        <dbReference type="ARBA" id="ARBA00022771"/>
    </source>
</evidence>
<dbReference type="EMBL" id="GISG01278822">
    <property type="protein sequence ID" value="MBA4678258.1"/>
    <property type="molecule type" value="Transcribed_RNA"/>
</dbReference>
<dbReference type="PANTHER" id="PTHR13115">
    <property type="entry name" value="RNA POLYMERASE-ASSOCIATED PROTEIN RTF1 HOMOLOG"/>
    <property type="match status" value="1"/>
</dbReference>
<dbReference type="SUPFAM" id="SSF90229">
    <property type="entry name" value="CCCH zinc finger"/>
    <property type="match status" value="1"/>
</dbReference>
<keyword evidence="3 4" id="KW-0862">Zinc</keyword>
<feature type="region of interest" description="Disordered" evidence="5">
    <location>
        <begin position="19"/>
        <end position="109"/>
    </location>
</feature>
<evidence type="ECO:0000313" key="7">
    <source>
        <dbReference type="EMBL" id="MBA4678258.1"/>
    </source>
</evidence>
<reference evidence="7" key="1">
    <citation type="journal article" date="2013" name="J. Plant Res.">
        <title>Effect of fungi and light on seed germination of three Opuntia species from semiarid lands of central Mexico.</title>
        <authorList>
            <person name="Delgado-Sanchez P."/>
            <person name="Jimenez-Bremont J.F."/>
            <person name="Guerrero-Gonzalez Mde L."/>
            <person name="Flores J."/>
        </authorList>
    </citation>
    <scope>NUCLEOTIDE SEQUENCE</scope>
    <source>
        <tissue evidence="7">Cladode</tissue>
    </source>
</reference>
<protein>
    <recommendedName>
        <fullName evidence="6">C3H1-type domain-containing protein</fullName>
    </recommendedName>
</protein>
<evidence type="ECO:0000256" key="4">
    <source>
        <dbReference type="PROSITE-ProRule" id="PRU00723"/>
    </source>
</evidence>
<dbReference type="PROSITE" id="PS50103">
    <property type="entry name" value="ZF_C3H1"/>
    <property type="match status" value="1"/>
</dbReference>
<dbReference type="AlphaFoldDB" id="A0A7C9AW40"/>
<accession>A0A7C9AW40</accession>
<keyword evidence="2 4" id="KW-0863">Zinc-finger</keyword>
<feature type="zinc finger region" description="C3H1-type" evidence="4">
    <location>
        <begin position="102"/>
        <end position="127"/>
    </location>
</feature>
<dbReference type="GO" id="GO:0008270">
    <property type="term" value="F:zinc ion binding"/>
    <property type="evidence" value="ECO:0007669"/>
    <property type="project" value="UniProtKB-KW"/>
</dbReference>
<dbReference type="Pfam" id="PF00642">
    <property type="entry name" value="zf-CCCH"/>
    <property type="match status" value="1"/>
</dbReference>
<feature type="compositionally biased region" description="Polar residues" evidence="5">
    <location>
        <begin position="37"/>
        <end position="55"/>
    </location>
</feature>
<evidence type="ECO:0000256" key="3">
    <source>
        <dbReference type="ARBA" id="ARBA00022833"/>
    </source>
</evidence>
<dbReference type="PANTHER" id="PTHR13115:SF14">
    <property type="entry name" value="ZINC FINGER CCCH DOMAIN-CONTAINING PROTEIN 19"/>
    <property type="match status" value="1"/>
</dbReference>
<feature type="domain" description="C3H1-type" evidence="6">
    <location>
        <begin position="102"/>
        <end position="127"/>
    </location>
</feature>
<dbReference type="InterPro" id="IPR000571">
    <property type="entry name" value="Znf_CCCH"/>
</dbReference>
<dbReference type="EMBL" id="GISG01278820">
    <property type="protein sequence ID" value="MBA4678256.1"/>
    <property type="molecule type" value="Transcribed_RNA"/>
</dbReference>
<dbReference type="GO" id="GO:0016593">
    <property type="term" value="C:Cdc73/Paf1 complex"/>
    <property type="evidence" value="ECO:0007669"/>
    <property type="project" value="TreeGrafter"/>
</dbReference>
<evidence type="ECO:0000256" key="1">
    <source>
        <dbReference type="ARBA" id="ARBA00022723"/>
    </source>
</evidence>
<dbReference type="InterPro" id="IPR036855">
    <property type="entry name" value="Znf_CCCH_sf"/>
</dbReference>
<dbReference type="GO" id="GO:1990269">
    <property type="term" value="F:RNA polymerase II C-terminal domain phosphoserine binding"/>
    <property type="evidence" value="ECO:0007669"/>
    <property type="project" value="TreeGrafter"/>
</dbReference>
<evidence type="ECO:0000256" key="5">
    <source>
        <dbReference type="SAM" id="MobiDB-lite"/>
    </source>
</evidence>
<name>A0A7C9AW40_OPUST</name>
<reference evidence="7" key="2">
    <citation type="submission" date="2020-07" db="EMBL/GenBank/DDBJ databases">
        <authorList>
            <person name="Vera ALvarez R."/>
            <person name="Arias-Moreno D.M."/>
            <person name="Jimenez-Jacinto V."/>
            <person name="Jimenez-Bremont J.F."/>
            <person name="Swaminathan K."/>
            <person name="Moose S.P."/>
            <person name="Guerrero-Gonzalez M.L."/>
            <person name="Marino-Ramirez L."/>
            <person name="Landsman D."/>
            <person name="Rodriguez-Kessler M."/>
            <person name="Delgado-Sanchez P."/>
        </authorList>
    </citation>
    <scope>NUCLEOTIDE SEQUENCE</scope>
    <source>
        <tissue evidence="7">Cladode</tissue>
    </source>
</reference>
<keyword evidence="1 4" id="KW-0479">Metal-binding</keyword>
<evidence type="ECO:0000259" key="6">
    <source>
        <dbReference type="PROSITE" id="PS50103"/>
    </source>
</evidence>
<organism evidence="7">
    <name type="scientific">Opuntia streptacantha</name>
    <name type="common">Prickly pear cactus</name>
    <name type="synonym">Opuntia cardona</name>
    <dbReference type="NCBI Taxonomy" id="393608"/>
    <lineage>
        <taxon>Eukaryota</taxon>
        <taxon>Viridiplantae</taxon>
        <taxon>Streptophyta</taxon>
        <taxon>Embryophyta</taxon>
        <taxon>Tracheophyta</taxon>
        <taxon>Spermatophyta</taxon>
        <taxon>Magnoliopsida</taxon>
        <taxon>eudicotyledons</taxon>
        <taxon>Gunneridae</taxon>
        <taxon>Pentapetalae</taxon>
        <taxon>Caryophyllales</taxon>
        <taxon>Cactineae</taxon>
        <taxon>Cactaceae</taxon>
        <taxon>Opuntioideae</taxon>
        <taxon>Opuntia</taxon>
    </lineage>
</organism>